<evidence type="ECO:0000313" key="3">
    <source>
        <dbReference type="Proteomes" id="UP000642284"/>
    </source>
</evidence>
<name>A0ABR7SVR9_9ACTN</name>
<keyword evidence="3" id="KW-1185">Reference proteome</keyword>
<proteinExistence type="predicted"/>
<protein>
    <submittedName>
        <fullName evidence="2">Transposase</fullName>
    </submittedName>
</protein>
<dbReference type="RefSeq" id="WP_187819897.1">
    <property type="nucleotide sequence ID" value="NZ_JACTVJ010000044.1"/>
</dbReference>
<evidence type="ECO:0000259" key="1">
    <source>
        <dbReference type="Pfam" id="PF01610"/>
    </source>
</evidence>
<dbReference type="Pfam" id="PF01610">
    <property type="entry name" value="DDE_Tnp_ISL3"/>
    <property type="match status" value="1"/>
</dbReference>
<dbReference type="PANTHER" id="PTHR33498:SF1">
    <property type="entry name" value="TRANSPOSASE FOR INSERTION SEQUENCE ELEMENT IS1557"/>
    <property type="match status" value="1"/>
</dbReference>
<dbReference type="EMBL" id="JACTVJ010000044">
    <property type="protein sequence ID" value="MBC9719493.1"/>
    <property type="molecule type" value="Genomic_DNA"/>
</dbReference>
<dbReference type="InterPro" id="IPR002560">
    <property type="entry name" value="Transposase_DDE"/>
</dbReference>
<reference evidence="2 3" key="1">
    <citation type="submission" date="2020-08" db="EMBL/GenBank/DDBJ databases">
        <title>Genemic of Streptomyces polyaspartic.</title>
        <authorList>
            <person name="Liu W."/>
        </authorList>
    </citation>
    <scope>NUCLEOTIDE SEQUENCE [LARGE SCALE GENOMIC DNA]</scope>
    <source>
        <strain evidence="2 3">TRM66268-LWL</strain>
    </source>
</reference>
<gene>
    <name evidence="2" type="ORF">H9Y04_44015</name>
</gene>
<accession>A0ABR7SVR9</accession>
<sequence length="125" mass="13665">MEQSQRPCSGARCAVRAHRRRLDQPPKAVLDACPELRQTHDLVRDFAHMLAHRAGVDLSDWIRTAPATKVPGITGFGYGLTTDLDAVIAGLTVRWSSGGTEGAANRVKEIRRQLYDAPDSNSSAR</sequence>
<dbReference type="Proteomes" id="UP000642284">
    <property type="component" value="Unassembled WGS sequence"/>
</dbReference>
<comment type="caution">
    <text evidence="2">The sequence shown here is derived from an EMBL/GenBank/DDBJ whole genome shotgun (WGS) entry which is preliminary data.</text>
</comment>
<feature type="domain" description="Transposase IS204/IS1001/IS1096/IS1165 DDE" evidence="1">
    <location>
        <begin position="4"/>
        <end position="113"/>
    </location>
</feature>
<dbReference type="InterPro" id="IPR047951">
    <property type="entry name" value="Transpos_ISL3"/>
</dbReference>
<evidence type="ECO:0000313" key="2">
    <source>
        <dbReference type="EMBL" id="MBC9719493.1"/>
    </source>
</evidence>
<organism evidence="2 3">
    <name type="scientific">Streptomyces polyasparticus</name>
    <dbReference type="NCBI Taxonomy" id="2767826"/>
    <lineage>
        <taxon>Bacteria</taxon>
        <taxon>Bacillati</taxon>
        <taxon>Actinomycetota</taxon>
        <taxon>Actinomycetes</taxon>
        <taxon>Kitasatosporales</taxon>
        <taxon>Streptomycetaceae</taxon>
        <taxon>Streptomyces</taxon>
    </lineage>
</organism>
<dbReference type="PANTHER" id="PTHR33498">
    <property type="entry name" value="TRANSPOSASE FOR INSERTION SEQUENCE ELEMENT IS1557"/>
    <property type="match status" value="1"/>
</dbReference>